<dbReference type="Proteomes" id="UP000728032">
    <property type="component" value="Unassembled WGS sequence"/>
</dbReference>
<dbReference type="AlphaFoldDB" id="A0A7R9MGM5"/>
<organism evidence="16">
    <name type="scientific">Oppiella nova</name>
    <dbReference type="NCBI Taxonomy" id="334625"/>
    <lineage>
        <taxon>Eukaryota</taxon>
        <taxon>Metazoa</taxon>
        <taxon>Ecdysozoa</taxon>
        <taxon>Arthropoda</taxon>
        <taxon>Chelicerata</taxon>
        <taxon>Arachnida</taxon>
        <taxon>Acari</taxon>
        <taxon>Acariformes</taxon>
        <taxon>Sarcoptiformes</taxon>
        <taxon>Oribatida</taxon>
        <taxon>Brachypylina</taxon>
        <taxon>Oppioidea</taxon>
        <taxon>Oppiidae</taxon>
        <taxon>Oppiella</taxon>
    </lineage>
</organism>
<evidence type="ECO:0000256" key="3">
    <source>
        <dbReference type="ARBA" id="ARBA00004406"/>
    </source>
</evidence>
<dbReference type="Pfam" id="PF00067">
    <property type="entry name" value="p450"/>
    <property type="match status" value="1"/>
</dbReference>
<name>A0A7R9MGM5_9ACAR</name>
<dbReference type="GO" id="GO:0016705">
    <property type="term" value="F:oxidoreductase activity, acting on paired donors, with incorporation or reduction of molecular oxygen"/>
    <property type="evidence" value="ECO:0007669"/>
    <property type="project" value="InterPro"/>
</dbReference>
<evidence type="ECO:0000256" key="13">
    <source>
        <dbReference type="ARBA" id="ARBA00043906"/>
    </source>
</evidence>
<accession>A0A7R9MGM5</accession>
<dbReference type="PANTHER" id="PTHR24302:SF15">
    <property type="entry name" value="FATTY-ACID PEROXYGENASE"/>
    <property type="match status" value="1"/>
</dbReference>
<keyword evidence="12" id="KW-0472">Membrane</keyword>
<evidence type="ECO:0000256" key="14">
    <source>
        <dbReference type="PIRSR" id="PIRSR602401-1"/>
    </source>
</evidence>
<dbReference type="GO" id="GO:0005789">
    <property type="term" value="C:endoplasmic reticulum membrane"/>
    <property type="evidence" value="ECO:0007669"/>
    <property type="project" value="UniProtKB-SubCell"/>
</dbReference>
<keyword evidence="9 15" id="KW-0560">Oxidoreductase</keyword>
<comment type="subcellular location">
    <subcellularLocation>
        <location evidence="3">Endoplasmic reticulum membrane</location>
        <topology evidence="3">Peripheral membrane protein</topology>
    </subcellularLocation>
    <subcellularLocation>
        <location evidence="2">Microsome membrane</location>
        <topology evidence="2">Peripheral membrane protein</topology>
    </subcellularLocation>
</comment>
<dbReference type="FunFam" id="1.10.630.10:FF:000042">
    <property type="entry name" value="Cytochrome P450"/>
    <property type="match status" value="1"/>
</dbReference>
<protein>
    <recommendedName>
        <fullName evidence="18">Cytochrome P450</fullName>
    </recommendedName>
</protein>
<evidence type="ECO:0000256" key="11">
    <source>
        <dbReference type="ARBA" id="ARBA00023033"/>
    </source>
</evidence>
<dbReference type="GO" id="GO:0008395">
    <property type="term" value="F:steroid hydroxylase activity"/>
    <property type="evidence" value="ECO:0007669"/>
    <property type="project" value="TreeGrafter"/>
</dbReference>
<keyword evidence="5 14" id="KW-0349">Heme</keyword>
<dbReference type="SUPFAM" id="SSF48264">
    <property type="entry name" value="Cytochrome P450"/>
    <property type="match status" value="1"/>
</dbReference>
<dbReference type="InterPro" id="IPR017972">
    <property type="entry name" value="Cyt_P450_CS"/>
</dbReference>
<evidence type="ECO:0000256" key="12">
    <source>
        <dbReference type="ARBA" id="ARBA00023136"/>
    </source>
</evidence>
<keyword evidence="10 14" id="KW-0408">Iron</keyword>
<dbReference type="EMBL" id="OC933348">
    <property type="protein sequence ID" value="CAD7659863.1"/>
    <property type="molecule type" value="Genomic_DNA"/>
</dbReference>
<dbReference type="PANTHER" id="PTHR24302">
    <property type="entry name" value="CYTOCHROME P450 FAMILY 3"/>
    <property type="match status" value="1"/>
</dbReference>
<evidence type="ECO:0000313" key="17">
    <source>
        <dbReference type="Proteomes" id="UP000728032"/>
    </source>
</evidence>
<reference evidence="16" key="1">
    <citation type="submission" date="2020-11" db="EMBL/GenBank/DDBJ databases">
        <authorList>
            <person name="Tran Van P."/>
        </authorList>
    </citation>
    <scope>NUCLEOTIDE SEQUENCE</scope>
</reference>
<gene>
    <name evidence="16" type="ORF">ONB1V03_LOCUS16434</name>
</gene>
<evidence type="ECO:0000313" key="16">
    <source>
        <dbReference type="EMBL" id="CAD7659863.1"/>
    </source>
</evidence>
<keyword evidence="6 14" id="KW-0479">Metal-binding</keyword>
<dbReference type="InterPro" id="IPR036396">
    <property type="entry name" value="Cyt_P450_sf"/>
</dbReference>
<dbReference type="PRINTS" id="PR00463">
    <property type="entry name" value="EP450I"/>
</dbReference>
<dbReference type="PROSITE" id="PS00086">
    <property type="entry name" value="CYTOCHROME_P450"/>
    <property type="match status" value="1"/>
</dbReference>
<feature type="binding site" description="axial binding residue" evidence="14">
    <location>
        <position position="406"/>
    </location>
    <ligand>
        <name>heme</name>
        <dbReference type="ChEBI" id="CHEBI:30413"/>
    </ligand>
    <ligandPart>
        <name>Fe</name>
        <dbReference type="ChEBI" id="CHEBI:18248"/>
    </ligandPart>
</feature>
<evidence type="ECO:0000256" key="6">
    <source>
        <dbReference type="ARBA" id="ARBA00022723"/>
    </source>
</evidence>
<evidence type="ECO:0000256" key="7">
    <source>
        <dbReference type="ARBA" id="ARBA00022824"/>
    </source>
</evidence>
<keyword evidence="8" id="KW-0492">Microsome</keyword>
<evidence type="ECO:0000256" key="15">
    <source>
        <dbReference type="RuleBase" id="RU000461"/>
    </source>
</evidence>
<sequence length="437" mass="50760">KNGKVFGIYENTKPVLFLSDPDLIRDVLVKDFHVFHNRRDFRTGADPLVDNMVHLTRDDQWKRIRTAMSPTFATGKLKKMLPQIVDCRNTLHQNLDQMLTKLSNNTEMDVKRVIGAYAMEVIIRVNFGVKVSALSDDTNPILMNVRKIFHRNMPLKLWVLHIAPKLGKYLKIEIFDTNVTKFFKDFTLNIIEKRNNESNGVKRVDFLQLMLDSMDREDRVDSEERDDKSGDQINSEKYREIPVLKGLDKRLTSDEIIAQCILFFMAGYETTTSTLCLCLHNIAKHPAVQQRLYTEVLEFYRQNSQNDQDYDSLNTLKYLDAVIQETQRLYPAAIFVERVPNQDYQLRGTGITIEKDRLVHVPIYAIHRDPDNFPNPDEFDPDRFLAPNVKHHPYAYLPFGAGPRNCVGMRLALMEIKLALVSLVHQYKFKASNVCYD</sequence>
<keyword evidence="7" id="KW-0256">Endoplasmic reticulum</keyword>
<comment type="function">
    <text evidence="13">Cytochromes P450 are a group of heme-thiolate monooxygenases. They oxidize a variety of structurally unrelated compounds, including steroids, fatty acids, and xenobiotics.</text>
</comment>
<evidence type="ECO:0000256" key="10">
    <source>
        <dbReference type="ARBA" id="ARBA00023004"/>
    </source>
</evidence>
<evidence type="ECO:0000256" key="8">
    <source>
        <dbReference type="ARBA" id="ARBA00022848"/>
    </source>
</evidence>
<dbReference type="Gene3D" id="1.10.630.10">
    <property type="entry name" value="Cytochrome P450"/>
    <property type="match status" value="1"/>
</dbReference>
<evidence type="ECO:0000256" key="9">
    <source>
        <dbReference type="ARBA" id="ARBA00023002"/>
    </source>
</evidence>
<evidence type="ECO:0000256" key="4">
    <source>
        <dbReference type="ARBA" id="ARBA00010617"/>
    </source>
</evidence>
<dbReference type="GO" id="GO:0005506">
    <property type="term" value="F:iron ion binding"/>
    <property type="evidence" value="ECO:0007669"/>
    <property type="project" value="InterPro"/>
</dbReference>
<evidence type="ECO:0000256" key="5">
    <source>
        <dbReference type="ARBA" id="ARBA00022617"/>
    </source>
</evidence>
<dbReference type="InterPro" id="IPR002401">
    <property type="entry name" value="Cyt_P450_E_grp-I"/>
</dbReference>
<dbReference type="InterPro" id="IPR001128">
    <property type="entry name" value="Cyt_P450"/>
</dbReference>
<dbReference type="OrthoDB" id="2789670at2759"/>
<dbReference type="InterPro" id="IPR050705">
    <property type="entry name" value="Cytochrome_P450_3A"/>
</dbReference>
<evidence type="ECO:0000256" key="1">
    <source>
        <dbReference type="ARBA" id="ARBA00001971"/>
    </source>
</evidence>
<evidence type="ECO:0008006" key="18">
    <source>
        <dbReference type="Google" id="ProtNLM"/>
    </source>
</evidence>
<comment type="cofactor">
    <cofactor evidence="1 14">
        <name>heme</name>
        <dbReference type="ChEBI" id="CHEBI:30413"/>
    </cofactor>
</comment>
<evidence type="ECO:0000256" key="2">
    <source>
        <dbReference type="ARBA" id="ARBA00004174"/>
    </source>
</evidence>
<dbReference type="PRINTS" id="PR00385">
    <property type="entry name" value="P450"/>
</dbReference>
<dbReference type="CDD" id="cd11055">
    <property type="entry name" value="CYP3A-like"/>
    <property type="match status" value="1"/>
</dbReference>
<keyword evidence="17" id="KW-1185">Reference proteome</keyword>
<dbReference type="GO" id="GO:0020037">
    <property type="term" value="F:heme binding"/>
    <property type="evidence" value="ECO:0007669"/>
    <property type="project" value="InterPro"/>
</dbReference>
<comment type="similarity">
    <text evidence="4 15">Belongs to the cytochrome P450 family.</text>
</comment>
<keyword evidence="11 15" id="KW-0503">Monooxygenase</keyword>
<proteinExistence type="inferred from homology"/>
<dbReference type="EMBL" id="CAJPVJ010018523">
    <property type="protein sequence ID" value="CAG2177001.1"/>
    <property type="molecule type" value="Genomic_DNA"/>
</dbReference>
<feature type="non-terminal residue" evidence="16">
    <location>
        <position position="1"/>
    </location>
</feature>